<evidence type="ECO:0000256" key="10">
    <source>
        <dbReference type="ARBA" id="ARBA00023002"/>
    </source>
</evidence>
<evidence type="ECO:0000256" key="6">
    <source>
        <dbReference type="ARBA" id="ARBA00022729"/>
    </source>
</evidence>
<dbReference type="Ensembl" id="ENSACLT00000028154.2">
    <property type="protein sequence ID" value="ENSACLP00000027509.2"/>
    <property type="gene ID" value="ENSACLG00000018651.2"/>
</dbReference>
<proteinExistence type="inferred from homology"/>
<dbReference type="GO" id="GO:0005789">
    <property type="term" value="C:endoplasmic reticulum membrane"/>
    <property type="evidence" value="ECO:0007669"/>
    <property type="project" value="UniProtKB-SubCell"/>
</dbReference>
<keyword evidence="20" id="KW-1185">Reference proteome</keyword>
<evidence type="ECO:0000256" key="2">
    <source>
        <dbReference type="ARBA" id="ARBA00004367"/>
    </source>
</evidence>
<protein>
    <recommendedName>
        <fullName evidence="21">Endoplasmic reticulum oxidoreductase beta</fullName>
    </recommendedName>
</protein>
<feature type="disulfide bond" description="Redox-active" evidence="17">
    <location>
        <begin position="111"/>
        <end position="116"/>
    </location>
</feature>
<keyword evidence="10" id="KW-0560">Oxidoreductase</keyword>
<evidence type="ECO:0000256" key="7">
    <source>
        <dbReference type="ARBA" id="ARBA00022824"/>
    </source>
</evidence>
<dbReference type="Bgee" id="ENSACLG00000018651">
    <property type="expression patterns" value="Expressed in spleen and 8 other cell types or tissues"/>
</dbReference>
<name>A0A3P8QET9_ASTCA</name>
<feature type="disulfide bond" evidence="17">
    <location>
        <begin position="155"/>
        <end position="179"/>
    </location>
</feature>
<organism evidence="19 20">
    <name type="scientific">Astatotilapia calliptera</name>
    <name type="common">Eastern happy</name>
    <name type="synonym">Chromis callipterus</name>
    <dbReference type="NCBI Taxonomy" id="8154"/>
    <lineage>
        <taxon>Eukaryota</taxon>
        <taxon>Metazoa</taxon>
        <taxon>Chordata</taxon>
        <taxon>Craniata</taxon>
        <taxon>Vertebrata</taxon>
        <taxon>Euteleostomi</taxon>
        <taxon>Actinopterygii</taxon>
        <taxon>Neopterygii</taxon>
        <taxon>Teleostei</taxon>
        <taxon>Neoteleostei</taxon>
        <taxon>Acanthomorphata</taxon>
        <taxon>Ovalentaria</taxon>
        <taxon>Cichlomorphae</taxon>
        <taxon>Cichliformes</taxon>
        <taxon>Cichlidae</taxon>
        <taxon>African cichlids</taxon>
        <taxon>Pseudocrenilabrinae</taxon>
        <taxon>Haplochromini</taxon>
        <taxon>Astatotilapia</taxon>
    </lineage>
</organism>
<feature type="binding site" evidence="16">
    <location>
        <position position="200"/>
    </location>
    <ligand>
        <name>FAD</name>
        <dbReference type="ChEBI" id="CHEBI:57692"/>
    </ligand>
</feature>
<accession>A0A3P8QET9</accession>
<keyword evidence="11" id="KW-0472">Membrane</keyword>
<comment type="similarity">
    <text evidence="3">Belongs to the EROs family.</text>
</comment>
<evidence type="ECO:0000256" key="4">
    <source>
        <dbReference type="ARBA" id="ARBA00022448"/>
    </source>
</evidence>
<comment type="subcellular location">
    <subcellularLocation>
        <location evidence="2">Endoplasmic reticulum membrane</location>
        <topology evidence="2">Peripheral membrane protein</topology>
        <orientation evidence="2">Lumenal side</orientation>
    </subcellularLocation>
</comment>
<keyword evidence="13" id="KW-0325">Glycoprotein</keyword>
<evidence type="ECO:0008006" key="21">
    <source>
        <dbReference type="Google" id="ProtNLM"/>
    </source>
</evidence>
<gene>
    <name evidence="19" type="primary">ERO1B</name>
</gene>
<feature type="binding site" evidence="16">
    <location>
        <position position="268"/>
    </location>
    <ligand>
        <name>FAD</name>
        <dbReference type="ChEBI" id="CHEBI:57692"/>
    </ligand>
</feature>
<reference evidence="19" key="3">
    <citation type="submission" date="2025-09" db="UniProtKB">
        <authorList>
            <consortium name="Ensembl"/>
        </authorList>
    </citation>
    <scope>IDENTIFICATION</scope>
</reference>
<feature type="binding site" evidence="16">
    <location>
        <position position="265"/>
    </location>
    <ligand>
        <name>FAD</name>
        <dbReference type="ChEBI" id="CHEBI:57692"/>
    </ligand>
</feature>
<evidence type="ECO:0000256" key="1">
    <source>
        <dbReference type="ARBA" id="ARBA00001974"/>
    </source>
</evidence>
<feature type="active site" evidence="15">
    <location>
        <position position="403"/>
    </location>
</feature>
<dbReference type="GO" id="GO:0034975">
    <property type="term" value="P:protein folding in endoplasmic reticulum"/>
    <property type="evidence" value="ECO:0007669"/>
    <property type="project" value="InterPro"/>
</dbReference>
<keyword evidence="7" id="KW-0256">Endoplasmic reticulum</keyword>
<evidence type="ECO:0000256" key="11">
    <source>
        <dbReference type="ARBA" id="ARBA00023136"/>
    </source>
</evidence>
<reference evidence="19" key="1">
    <citation type="submission" date="2018-05" db="EMBL/GenBank/DDBJ databases">
        <authorList>
            <person name="Datahose"/>
        </authorList>
    </citation>
    <scope>NUCLEOTIDE SEQUENCE</scope>
</reference>
<dbReference type="AlphaFoldDB" id="A0A3P8QET9"/>
<dbReference type="PIRSF" id="PIRSF017205">
    <property type="entry name" value="ERO1"/>
    <property type="match status" value="1"/>
</dbReference>
<feature type="active site" description="Nucleophile" evidence="15">
    <location>
        <position position="400"/>
    </location>
</feature>
<dbReference type="InterPro" id="IPR037192">
    <property type="entry name" value="ERO1-like_sf"/>
</dbReference>
<dbReference type="GO" id="GO:0071949">
    <property type="term" value="F:FAD binding"/>
    <property type="evidence" value="ECO:0007669"/>
    <property type="project" value="InterPro"/>
</dbReference>
<evidence type="ECO:0000256" key="15">
    <source>
        <dbReference type="PIRSR" id="PIRSR017205-1"/>
    </source>
</evidence>
<evidence type="ECO:0000256" key="13">
    <source>
        <dbReference type="ARBA" id="ARBA00023180"/>
    </source>
</evidence>
<keyword evidence="14" id="KW-0676">Redox-active center</keyword>
<reference evidence="19" key="2">
    <citation type="submission" date="2025-08" db="UniProtKB">
        <authorList>
            <consortium name="Ensembl"/>
        </authorList>
    </citation>
    <scope>IDENTIFICATION</scope>
</reference>
<keyword evidence="4" id="KW-0813">Transport</keyword>
<dbReference type="Proteomes" id="UP000265100">
    <property type="component" value="Chromosome 6"/>
</dbReference>
<dbReference type="PANTHER" id="PTHR12613">
    <property type="entry name" value="ERO1-RELATED"/>
    <property type="match status" value="1"/>
</dbReference>
<dbReference type="GO" id="GO:0016972">
    <property type="term" value="F:thiol oxidase activity"/>
    <property type="evidence" value="ECO:0007669"/>
    <property type="project" value="InterPro"/>
</dbReference>
<evidence type="ECO:0000313" key="19">
    <source>
        <dbReference type="Ensembl" id="ENSACLP00000027509.2"/>
    </source>
</evidence>
<feature type="chain" id="PRO_5044300116" description="Endoplasmic reticulum oxidoreductase beta" evidence="18">
    <location>
        <begin position="25"/>
        <end position="474"/>
    </location>
</feature>
<evidence type="ECO:0000256" key="16">
    <source>
        <dbReference type="PIRSR" id="PIRSR017205-2"/>
    </source>
</evidence>
<evidence type="ECO:0000313" key="20">
    <source>
        <dbReference type="Proteomes" id="UP000265100"/>
    </source>
</evidence>
<dbReference type="GeneTree" id="ENSGT00390000007753"/>
<dbReference type="Pfam" id="PF04137">
    <property type="entry name" value="ERO1"/>
    <property type="match status" value="1"/>
</dbReference>
<sequence length="474" mass="55583">MWKVTFQAFGVLLLAWLLGNFVLGWFQQNTKPQTQHSEQHPSRTSESQDQSCFCHLTGVLDDCFCDVESIDIFNNLKIYPRIRKLTERDYFRYYRVNLKRPCPFWPDDGHCSIKDCHVEPCPEVSQPYSNMVSFYCLSVTRRLVEDGDDRLLTSCHIVNQSKEAFADWARHDDAQDHFCELDDETSPDAEYVDLLLNPERYTGYKGPSAWRVWNSIYEENCFKPRSVYRPLNPLAPSRGEDQREGFYTWLEGLCLEKRVFYRLISGLHSSINIHLCAEYLLDEGWGRSVWGPNVQEFRQRFDMAETKGEGTRRLKNLYFLYLIELRALYKVAPYFERAIVNLYTGNAQEDGETKDLLLAFPMHFDEKSMFAGHKLEAKTLKEEFRLHFKNISRIMDCVGCSKCRLWGKLQTQGLGTALKILFSEKEIKNLPEHSPSKGFQLTRQEIVALMNGFGRLSTSIYQLHHFRQLWKEKR</sequence>
<keyword evidence="9" id="KW-0249">Electron transport</keyword>
<evidence type="ECO:0000256" key="18">
    <source>
        <dbReference type="SAM" id="SignalP"/>
    </source>
</evidence>
<keyword evidence="5" id="KW-0285">Flavoprotein</keyword>
<feature type="binding site" evidence="16">
    <location>
        <position position="213"/>
    </location>
    <ligand>
        <name>FAD</name>
        <dbReference type="ChEBI" id="CHEBI:57692"/>
    </ligand>
</feature>
<comment type="cofactor">
    <cofactor evidence="1 16">
        <name>FAD</name>
        <dbReference type="ChEBI" id="CHEBI:57692"/>
    </cofactor>
</comment>
<evidence type="ECO:0000256" key="9">
    <source>
        <dbReference type="ARBA" id="ARBA00022982"/>
    </source>
</evidence>
<evidence type="ECO:0000256" key="8">
    <source>
        <dbReference type="ARBA" id="ARBA00022827"/>
    </source>
</evidence>
<evidence type="ECO:0000256" key="5">
    <source>
        <dbReference type="ARBA" id="ARBA00022630"/>
    </source>
</evidence>
<evidence type="ECO:0000256" key="3">
    <source>
        <dbReference type="ARBA" id="ARBA00008277"/>
    </source>
</evidence>
<feature type="binding site" evidence="16">
    <location>
        <position position="300"/>
    </location>
    <ligand>
        <name>FAD</name>
        <dbReference type="ChEBI" id="CHEBI:57692"/>
    </ligand>
</feature>
<evidence type="ECO:0000256" key="12">
    <source>
        <dbReference type="ARBA" id="ARBA00023157"/>
    </source>
</evidence>
<evidence type="ECO:0000256" key="14">
    <source>
        <dbReference type="ARBA" id="ARBA00023284"/>
    </source>
</evidence>
<feature type="signal peptide" evidence="18">
    <location>
        <begin position="1"/>
        <end position="24"/>
    </location>
</feature>
<keyword evidence="12 17" id="KW-1015">Disulfide bond</keyword>
<dbReference type="InterPro" id="IPR007266">
    <property type="entry name" value="Ero1"/>
</dbReference>
<evidence type="ECO:0000256" key="17">
    <source>
        <dbReference type="PIRSR" id="PIRSR017205-3"/>
    </source>
</evidence>
<dbReference type="PANTHER" id="PTHR12613:SF2">
    <property type="entry name" value="ERO1-LIKE PROTEIN BETA"/>
    <property type="match status" value="1"/>
</dbReference>
<keyword evidence="8 16" id="KW-0274">FAD</keyword>
<feature type="binding site" evidence="16">
    <location>
        <position position="202"/>
    </location>
    <ligand>
        <name>FAD</name>
        <dbReference type="ChEBI" id="CHEBI:57692"/>
    </ligand>
</feature>
<keyword evidence="6 18" id="KW-0732">Signal</keyword>
<dbReference type="GO" id="GO:0015035">
    <property type="term" value="F:protein-disulfide reductase activity"/>
    <property type="evidence" value="ECO:0007669"/>
    <property type="project" value="InterPro"/>
</dbReference>
<feature type="disulfide bond" description="Redox-active" evidence="17">
    <location>
        <begin position="400"/>
        <end position="403"/>
    </location>
</feature>
<dbReference type="SUPFAM" id="SSF110019">
    <property type="entry name" value="ERO1-like"/>
    <property type="match status" value="1"/>
</dbReference>